<accession>A0A8J3CVJ6</accession>
<evidence type="ECO:0000256" key="1">
    <source>
        <dbReference type="SAM" id="SignalP"/>
    </source>
</evidence>
<organism evidence="2 3">
    <name type="scientific">Mongoliitalea lutea</name>
    <dbReference type="NCBI Taxonomy" id="849756"/>
    <lineage>
        <taxon>Bacteria</taxon>
        <taxon>Pseudomonadati</taxon>
        <taxon>Bacteroidota</taxon>
        <taxon>Cytophagia</taxon>
        <taxon>Cytophagales</taxon>
        <taxon>Cyclobacteriaceae</taxon>
        <taxon>Mongoliitalea</taxon>
    </lineage>
</organism>
<protein>
    <recommendedName>
        <fullName evidence="4">Outer membrane protein beta-barrel domain-containing protein</fullName>
    </recommendedName>
</protein>
<dbReference type="Proteomes" id="UP000642809">
    <property type="component" value="Unassembled WGS sequence"/>
</dbReference>
<dbReference type="RefSeq" id="WP_189580286.1">
    <property type="nucleotide sequence ID" value="NZ_BMYF01000008.1"/>
</dbReference>
<evidence type="ECO:0008006" key="4">
    <source>
        <dbReference type="Google" id="ProtNLM"/>
    </source>
</evidence>
<sequence>MKKLLLSFAFIFPVTFLGFAQDKQETLFNSTVGISNIGLMVEPGFQVTQLAGETAGFFQFRGGIVLNDKFTFGGFYGQLLNDVRPASFGTTLPPRAHLDSWNAGGFVEYTLYSNKLVHFSFPLAVGIKEVEIDNEGRGFDFDETKTLFFEPRALLEINLHRFARLNAGIGYRIMGSTIENAVGVPDVGNALTFQIGLKMGVFSFSQLKKN</sequence>
<keyword evidence="1" id="KW-0732">Signal</keyword>
<feature type="signal peptide" evidence="1">
    <location>
        <begin position="1"/>
        <end position="20"/>
    </location>
</feature>
<feature type="chain" id="PRO_5035144503" description="Outer membrane protein beta-barrel domain-containing protein" evidence="1">
    <location>
        <begin position="21"/>
        <end position="210"/>
    </location>
</feature>
<comment type="caution">
    <text evidence="2">The sequence shown here is derived from an EMBL/GenBank/DDBJ whole genome shotgun (WGS) entry which is preliminary data.</text>
</comment>
<proteinExistence type="predicted"/>
<dbReference type="AlphaFoldDB" id="A0A8J3CVJ6"/>
<name>A0A8J3CVJ6_9BACT</name>
<evidence type="ECO:0000313" key="3">
    <source>
        <dbReference type="Proteomes" id="UP000642809"/>
    </source>
</evidence>
<evidence type="ECO:0000313" key="2">
    <source>
        <dbReference type="EMBL" id="GHB34953.1"/>
    </source>
</evidence>
<reference evidence="2" key="1">
    <citation type="journal article" date="2014" name="Int. J. Syst. Evol. Microbiol.">
        <title>Complete genome sequence of Corynebacterium casei LMG S-19264T (=DSM 44701T), isolated from a smear-ripened cheese.</title>
        <authorList>
            <consortium name="US DOE Joint Genome Institute (JGI-PGF)"/>
            <person name="Walter F."/>
            <person name="Albersmeier A."/>
            <person name="Kalinowski J."/>
            <person name="Ruckert C."/>
        </authorList>
    </citation>
    <scope>NUCLEOTIDE SEQUENCE</scope>
    <source>
        <strain evidence="2">KCTC 23224</strain>
    </source>
</reference>
<reference evidence="2" key="2">
    <citation type="submission" date="2020-09" db="EMBL/GenBank/DDBJ databases">
        <authorList>
            <person name="Sun Q."/>
            <person name="Kim S."/>
        </authorList>
    </citation>
    <scope>NUCLEOTIDE SEQUENCE</scope>
    <source>
        <strain evidence="2">KCTC 23224</strain>
    </source>
</reference>
<gene>
    <name evidence="2" type="ORF">GCM10008106_15380</name>
</gene>
<dbReference type="EMBL" id="BMYF01000008">
    <property type="protein sequence ID" value="GHB34953.1"/>
    <property type="molecule type" value="Genomic_DNA"/>
</dbReference>
<keyword evidence="3" id="KW-1185">Reference proteome</keyword>